<protein>
    <recommendedName>
        <fullName evidence="5">Peptidase S10</fullName>
    </recommendedName>
</protein>
<evidence type="ECO:0000313" key="4">
    <source>
        <dbReference type="Proteomes" id="UP000241764"/>
    </source>
</evidence>
<evidence type="ECO:0000313" key="3">
    <source>
        <dbReference type="EMBL" id="PSH64637.1"/>
    </source>
</evidence>
<feature type="signal peptide" evidence="2">
    <location>
        <begin position="1"/>
        <end position="20"/>
    </location>
</feature>
<proteinExistence type="predicted"/>
<accession>A0A2P7BDT5</accession>
<evidence type="ECO:0000256" key="1">
    <source>
        <dbReference type="SAM" id="Coils"/>
    </source>
</evidence>
<dbReference type="Pfam" id="PF00450">
    <property type="entry name" value="Peptidase_S10"/>
    <property type="match status" value="1"/>
</dbReference>
<feature type="coiled-coil region" evidence="1">
    <location>
        <begin position="146"/>
        <end position="193"/>
    </location>
</feature>
<dbReference type="InterPro" id="IPR001563">
    <property type="entry name" value="Peptidase_S10"/>
</dbReference>
<sequence length="894" mass="97273">MIFRLLLLVALLGLSACNGADTNSPQTDADTSDSTFALATARDDLATVNATIAESERKRAQLEAERVAAQKALDDLKAAHAKEIAAVKTALEDLAVELESKTEALQTARQEFDDLTREDPANPGALKQARDALAILNGDENTPGSIKEAVKKRNDVQAELATLMAEENTPGLIAAAKAKLEKAQADLDDLTREDPDNPGALKRARDALAILDGDEFIPGSIKAAQVKLKKARDELAILNGDADTPGLIAAAQKRLDDLIRTDKDNPGEIAKAQKLLADINAKLAALGKAAKLMADGKPQEAAKGLKDAGFTQEAIDVLKGAGFFNEAADMLKAVGRAQEALKMLTDAGLFKEAAAMLKADGKIPEGAGLDADAYALFAPEEYRFIANDNPDPSSPQVNGRPSVMRHSITVHKGASDEKTLWYTASAGHLIAYGPKDITGTKKLEAAMFYVSYTRDDLPRDKRPVTFFVNGGPGAATIYLHMAAYGPKRVKIDAPNLPMQAKDFNFPVIDNDETLLDQSDLVFVDMVGTGYSTAIQPLKDEDFFDVTRDAEIFRDFVTSYSNKNNRQSSPKYVYGESYGGARVAKASALLEQAGTSNFDADPSGKPPIILSGIILNSPLLSGDSCSRFGAVFTTLPLCTLGFPTQALVTDYFQATYSKEPDERWSKTKGFDTLTDDGLDRYVDYIRNFHANTYIPMFKKLFPLFAETVDGKKVLKEIQGILAIPDLRWSSVSLAISRLFLPKKDSKYGVFDARMIATDYDPDYFDSEVLGNALKDHLPNSVNYVPRTSPDYAVVCNRCKWDYEMSQLGGVTDLAAVLKTDPKLKILALLGYYDNAVWFYQVESQLKIAKLDTDKRVTVKRFASGHMTYYTEAARGPLKKALDEFYAPATGVAATQ</sequence>
<feature type="chain" id="PRO_5015184745" description="Peptidase S10" evidence="2">
    <location>
        <begin position="21"/>
        <end position="894"/>
    </location>
</feature>
<dbReference type="PROSITE" id="PS51257">
    <property type="entry name" value="PROKAR_LIPOPROTEIN"/>
    <property type="match status" value="1"/>
</dbReference>
<dbReference type="GO" id="GO:0004185">
    <property type="term" value="F:serine-type carboxypeptidase activity"/>
    <property type="evidence" value="ECO:0007669"/>
    <property type="project" value="InterPro"/>
</dbReference>
<dbReference type="RefSeq" id="WP_106664182.1">
    <property type="nucleotide sequence ID" value="NZ_PGGM01000004.1"/>
</dbReference>
<dbReference type="OrthoDB" id="8117442at2"/>
<evidence type="ECO:0000256" key="2">
    <source>
        <dbReference type="SAM" id="SignalP"/>
    </source>
</evidence>
<keyword evidence="2" id="KW-0732">Signal</keyword>
<dbReference type="AlphaFoldDB" id="A0A2P7BDT5"/>
<evidence type="ECO:0008006" key="5">
    <source>
        <dbReference type="Google" id="ProtNLM"/>
    </source>
</evidence>
<comment type="caution">
    <text evidence="3">The sequence shown here is derived from an EMBL/GenBank/DDBJ whole genome shotgun (WGS) entry which is preliminary data.</text>
</comment>
<gene>
    <name evidence="3" type="ORF">CU103_12180</name>
</gene>
<keyword evidence="1" id="KW-0175">Coiled coil</keyword>
<dbReference type="Proteomes" id="UP000241764">
    <property type="component" value="Unassembled WGS sequence"/>
</dbReference>
<dbReference type="SUPFAM" id="SSF53474">
    <property type="entry name" value="alpha/beta-Hydrolases"/>
    <property type="match status" value="1"/>
</dbReference>
<dbReference type="GO" id="GO:0006508">
    <property type="term" value="P:proteolysis"/>
    <property type="evidence" value="ECO:0007669"/>
    <property type="project" value="InterPro"/>
</dbReference>
<feature type="coiled-coil region" evidence="1">
    <location>
        <begin position="38"/>
        <end position="118"/>
    </location>
</feature>
<dbReference type="InterPro" id="IPR029058">
    <property type="entry name" value="AB_hydrolase_fold"/>
</dbReference>
<dbReference type="EMBL" id="PGGM01000004">
    <property type="protein sequence ID" value="PSH64637.1"/>
    <property type="molecule type" value="Genomic_DNA"/>
</dbReference>
<organism evidence="3 4">
    <name type="scientific">Phyllobacterium sophorae</name>
    <dbReference type="NCBI Taxonomy" id="1520277"/>
    <lineage>
        <taxon>Bacteria</taxon>
        <taxon>Pseudomonadati</taxon>
        <taxon>Pseudomonadota</taxon>
        <taxon>Alphaproteobacteria</taxon>
        <taxon>Hyphomicrobiales</taxon>
        <taxon>Phyllobacteriaceae</taxon>
        <taxon>Phyllobacterium</taxon>
    </lineage>
</organism>
<keyword evidence="4" id="KW-1185">Reference proteome</keyword>
<reference evidence="4" key="1">
    <citation type="submission" date="2017-11" db="EMBL/GenBank/DDBJ databases">
        <authorList>
            <person name="Kuznetsova I."/>
            <person name="Sazanova A."/>
            <person name="Chirak E."/>
            <person name="Safronova V."/>
            <person name="Willems A."/>
        </authorList>
    </citation>
    <scope>NUCLEOTIDE SEQUENCE [LARGE SCALE GENOMIC DNA]</scope>
    <source>
        <strain evidence="4">CCBAU 03422</strain>
    </source>
</reference>
<dbReference type="Gene3D" id="3.40.50.1820">
    <property type="entry name" value="alpha/beta hydrolase"/>
    <property type="match status" value="1"/>
</dbReference>
<name>A0A2P7BDT5_9HYPH</name>